<dbReference type="EMBL" id="MWWR01000007">
    <property type="protein sequence ID" value="OZG51641.1"/>
    <property type="molecule type" value="Genomic_DNA"/>
</dbReference>
<dbReference type="OrthoDB" id="3240600at2"/>
<evidence type="ECO:0000313" key="3">
    <source>
        <dbReference type="EMBL" id="OZG51641.1"/>
    </source>
</evidence>
<accession>A0A261EXR1</accession>
<dbReference type="InterPro" id="IPR043708">
    <property type="entry name" value="DUF5648"/>
</dbReference>
<dbReference type="RefSeq" id="WP_094660852.1">
    <property type="nucleotide sequence ID" value="NZ_MWWR01000007.1"/>
</dbReference>
<feature type="signal peptide" evidence="1">
    <location>
        <begin position="1"/>
        <end position="50"/>
    </location>
</feature>
<name>A0A261EXR1_9BIFI</name>
<sequence length="445" mass="48121">MGTSITTQSNEATCRTQTARRPHQRILAALLAAGLSLTGALGATSARAFADGTGTAADADTTTMYRMYNPHSSEHFYTASTTERDSLSDNGWTYEGIGWVAPTTSSTPVYRLYNPNAGIHHYTTDAHEKDVLTGKGWNDEGIGWYSANENATPVYRQYNPNSPNGQHNYTWNENEKNALLSAGWQNENIAWYAASTGSDISVDIDDYLSRNAYGTLSGDVTLVGSGTGFHAKLVMHCNQPNTDTISFGVQYDTRMDPTKPQVNHTTFLIEQATPRSAQYYYFDGSSIGITPEVGKTYHLQMTWSQDGQLRCYVNNRFLTSIGVSLSPTLIFQVEGSARLNGDHVDAQFDNLVAGNGIQGQTPDSKLGTYSNWSDHFSNFEGLTISMSKQGTAVGAGRYRTNGATSYKASLHVGGTSTSPAGVDWDNCGAIQGHPLSALAMLPANG</sequence>
<dbReference type="AlphaFoldDB" id="A0A261EXR1"/>
<proteinExistence type="predicted"/>
<keyword evidence="1" id="KW-0732">Signal</keyword>
<protein>
    <submittedName>
        <fullName evidence="3">Peptidase</fullName>
    </submittedName>
</protein>
<evidence type="ECO:0000259" key="2">
    <source>
        <dbReference type="Pfam" id="PF18885"/>
    </source>
</evidence>
<evidence type="ECO:0000256" key="1">
    <source>
        <dbReference type="SAM" id="SignalP"/>
    </source>
</evidence>
<keyword evidence="4" id="KW-1185">Reference proteome</keyword>
<reference evidence="3 4" key="1">
    <citation type="journal article" date="2017" name="BMC Genomics">
        <title>Comparative genomic and phylogenomic analyses of the Bifidobacteriaceae family.</title>
        <authorList>
            <person name="Lugli G.A."/>
            <person name="Milani C."/>
            <person name="Turroni F."/>
            <person name="Duranti S."/>
            <person name="Mancabelli L."/>
            <person name="Mangifesta M."/>
            <person name="Ferrario C."/>
            <person name="Modesto M."/>
            <person name="Mattarelli P."/>
            <person name="Jiri K."/>
            <person name="van Sinderen D."/>
            <person name="Ventura M."/>
        </authorList>
    </citation>
    <scope>NUCLEOTIDE SEQUENCE [LARGE SCALE GENOMIC DNA]</scope>
    <source>
        <strain evidence="3 4">DSM 24742</strain>
    </source>
</reference>
<dbReference type="Pfam" id="PF18885">
    <property type="entry name" value="DUF5648"/>
    <property type="match status" value="1"/>
</dbReference>
<feature type="domain" description="DUF5648" evidence="2">
    <location>
        <begin position="63"/>
        <end position="193"/>
    </location>
</feature>
<comment type="caution">
    <text evidence="3">The sequence shown here is derived from an EMBL/GenBank/DDBJ whole genome shotgun (WGS) entry which is preliminary data.</text>
</comment>
<evidence type="ECO:0000313" key="4">
    <source>
        <dbReference type="Proteomes" id="UP000216725"/>
    </source>
</evidence>
<feature type="chain" id="PRO_5039279994" evidence="1">
    <location>
        <begin position="51"/>
        <end position="445"/>
    </location>
</feature>
<gene>
    <name evidence="3" type="ORF">PSRA_1038</name>
</gene>
<organism evidence="3 4">
    <name type="scientific">Pseudoscardovia radai</name>
    <dbReference type="NCBI Taxonomy" id="987066"/>
    <lineage>
        <taxon>Bacteria</taxon>
        <taxon>Bacillati</taxon>
        <taxon>Actinomycetota</taxon>
        <taxon>Actinomycetes</taxon>
        <taxon>Bifidobacteriales</taxon>
        <taxon>Bifidobacteriaceae</taxon>
        <taxon>Pseudoscardovia</taxon>
    </lineage>
</organism>
<dbReference type="Proteomes" id="UP000216725">
    <property type="component" value="Unassembled WGS sequence"/>
</dbReference>